<evidence type="ECO:0000256" key="4">
    <source>
        <dbReference type="ARBA" id="ARBA00022692"/>
    </source>
</evidence>
<feature type="compositionally biased region" description="Low complexity" evidence="10">
    <location>
        <begin position="366"/>
        <end position="387"/>
    </location>
</feature>
<feature type="region of interest" description="Disordered" evidence="10">
    <location>
        <begin position="356"/>
        <end position="449"/>
    </location>
</feature>
<dbReference type="EMBL" id="DS268110">
    <property type="protein sequence ID" value="KMM67178.1"/>
    <property type="molecule type" value="Genomic_DNA"/>
</dbReference>
<dbReference type="GO" id="GO:0005886">
    <property type="term" value="C:plasma membrane"/>
    <property type="evidence" value="ECO:0007669"/>
    <property type="project" value="TreeGrafter"/>
</dbReference>
<dbReference type="GO" id="GO:0000750">
    <property type="term" value="P:pheromone-dependent signal transduction involved in conjugation with cellular fusion"/>
    <property type="evidence" value="ECO:0007669"/>
    <property type="project" value="TreeGrafter"/>
</dbReference>
<keyword evidence="9" id="KW-0807">Transducer</keyword>
<dbReference type="PANTHER" id="PTHR28097">
    <property type="entry name" value="PHEROMONE A FACTOR RECEPTOR"/>
    <property type="match status" value="1"/>
</dbReference>
<evidence type="ECO:0000256" key="5">
    <source>
        <dbReference type="ARBA" id="ARBA00022989"/>
    </source>
</evidence>
<evidence type="ECO:0000256" key="10">
    <source>
        <dbReference type="SAM" id="MobiDB-lite"/>
    </source>
</evidence>
<keyword evidence="4 11" id="KW-0812">Transmembrane</keyword>
<reference evidence="12 13" key="1">
    <citation type="submission" date="2007-06" db="EMBL/GenBank/DDBJ databases">
        <title>The Genome Sequence of Coccidioides posadasii RMSCC_3488.</title>
        <authorList>
            <consortium name="Coccidioides Genome Resources Consortium"/>
            <consortium name="The Broad Institute Genome Sequencing Platform"/>
            <person name="Henn M.R."/>
            <person name="Sykes S."/>
            <person name="Young S."/>
            <person name="Jaffe D."/>
            <person name="Berlin A."/>
            <person name="Alvarez P."/>
            <person name="Butler J."/>
            <person name="Gnerre S."/>
            <person name="Grabherr M."/>
            <person name="Mauceli E."/>
            <person name="Brockman W."/>
            <person name="Kodira C."/>
            <person name="Alvarado L."/>
            <person name="Zeng Q."/>
            <person name="Crawford M."/>
            <person name="Antoine C."/>
            <person name="Devon K."/>
            <person name="Galgiani J."/>
            <person name="Orsborn K."/>
            <person name="Lewis M.L."/>
            <person name="Nusbaum C."/>
            <person name="Galagan J."/>
            <person name="Birren B."/>
        </authorList>
    </citation>
    <scope>NUCLEOTIDE SEQUENCE [LARGE SCALE GENOMIC DNA]</scope>
    <source>
        <strain evidence="12 13">RMSCC 3488</strain>
    </source>
</reference>
<keyword evidence="3" id="KW-0589">Pheromone response</keyword>
<evidence type="ECO:0000256" key="9">
    <source>
        <dbReference type="ARBA" id="ARBA00023224"/>
    </source>
</evidence>
<dbReference type="AlphaFoldDB" id="A0A0J6FAC8"/>
<organism evidence="12 13">
    <name type="scientific">Coccidioides posadasii RMSCC 3488</name>
    <dbReference type="NCBI Taxonomy" id="454284"/>
    <lineage>
        <taxon>Eukaryota</taxon>
        <taxon>Fungi</taxon>
        <taxon>Dikarya</taxon>
        <taxon>Ascomycota</taxon>
        <taxon>Pezizomycotina</taxon>
        <taxon>Eurotiomycetes</taxon>
        <taxon>Eurotiomycetidae</taxon>
        <taxon>Onygenales</taxon>
        <taxon>Onygenaceae</taxon>
        <taxon>Coccidioides</taxon>
    </lineage>
</organism>
<keyword evidence="7 11" id="KW-0472">Membrane</keyword>
<protein>
    <submittedName>
        <fullName evidence="12">Pheromone receptor a</fullName>
    </submittedName>
</protein>
<proteinExistence type="inferred from homology"/>
<comment type="subcellular location">
    <subcellularLocation>
        <location evidence="1">Membrane</location>
        <topology evidence="1">Multi-pass membrane protein</topology>
    </subcellularLocation>
</comment>
<sequence>MSEIQPSLERSPEGVALSVFAFLSILVCFPPLLWHSRNKNFPAVCLTVWLIVQNIFNFINPLVWPTDDIPSWWDGRGYCDIQAKLITGAGVGIAGPLACIFRSLAKVLDTEHATIMPSKGEKRRTLAFDISFCVIIPAFVMAIHYIVQERRYFIYAIVGCMPSYISSWPSIIVNHMWAPLVLTVAVVYAVIVVYRLIKYKREFNYIISVSSSTNKSRFMRLFILSMVLLLGSYPVQIYVLFFNITGFGPLLPFSWAEVHGPEWQVIEKYPMGGKVFFDRWIHVTAGFLLFAFFGFGKDATLMYRSFLLKLGLGRLFPGLQHPHIMGSGHGSSRSKGGSLGSRTRIIFRGKSEDITTMSTVSKPDESSSMSIGPFISSDSGRRSPSFSLNKPASSHLARTTPNENHSTEPYLSDIGNILQVSPPRPSPQPGTVDVRTSFPVSPRRGDDMV</sequence>
<evidence type="ECO:0000313" key="13">
    <source>
        <dbReference type="Proteomes" id="UP000054567"/>
    </source>
</evidence>
<feature type="transmembrane region" description="Helical" evidence="11">
    <location>
        <begin position="218"/>
        <end position="241"/>
    </location>
</feature>
<feature type="transmembrane region" description="Helical" evidence="11">
    <location>
        <begin position="15"/>
        <end position="34"/>
    </location>
</feature>
<feature type="transmembrane region" description="Helical" evidence="11">
    <location>
        <begin position="279"/>
        <end position="296"/>
    </location>
</feature>
<feature type="transmembrane region" description="Helical" evidence="11">
    <location>
        <begin position="126"/>
        <end position="147"/>
    </location>
</feature>
<dbReference type="PANTHER" id="PTHR28097:SF1">
    <property type="entry name" value="PHEROMONE A FACTOR RECEPTOR"/>
    <property type="match status" value="1"/>
</dbReference>
<feature type="transmembrane region" description="Helical" evidence="11">
    <location>
        <begin position="83"/>
        <end position="105"/>
    </location>
</feature>
<reference evidence="13" key="2">
    <citation type="journal article" date="2009" name="Genome Res.">
        <title>Comparative genomic analyses of the human fungal pathogens Coccidioides and their relatives.</title>
        <authorList>
            <person name="Sharpton T.J."/>
            <person name="Stajich J.E."/>
            <person name="Rounsley S.D."/>
            <person name="Gardner M.J."/>
            <person name="Wortman J.R."/>
            <person name="Jordar V.S."/>
            <person name="Maiti R."/>
            <person name="Kodira C.D."/>
            <person name="Neafsey D.E."/>
            <person name="Zeng Q."/>
            <person name="Hung C.-Y."/>
            <person name="McMahan C."/>
            <person name="Muszewska A."/>
            <person name="Grynberg M."/>
            <person name="Mandel M.A."/>
            <person name="Kellner E.M."/>
            <person name="Barker B.M."/>
            <person name="Galgiani J.N."/>
            <person name="Orbach M.J."/>
            <person name="Kirkland T.N."/>
            <person name="Cole G.T."/>
            <person name="Henn M.R."/>
            <person name="Birren B.W."/>
            <person name="Taylor J.W."/>
        </authorList>
    </citation>
    <scope>NUCLEOTIDE SEQUENCE [LARGE SCALE GENOMIC DNA]</scope>
    <source>
        <strain evidence="13">RMSCC 3488</strain>
    </source>
</reference>
<evidence type="ECO:0000256" key="11">
    <source>
        <dbReference type="SAM" id="Phobius"/>
    </source>
</evidence>
<evidence type="ECO:0000256" key="3">
    <source>
        <dbReference type="ARBA" id="ARBA00022507"/>
    </source>
</evidence>
<feature type="transmembrane region" description="Helical" evidence="11">
    <location>
        <begin position="41"/>
        <end position="63"/>
    </location>
</feature>
<evidence type="ECO:0000313" key="12">
    <source>
        <dbReference type="EMBL" id="KMM67178.1"/>
    </source>
</evidence>
<evidence type="ECO:0000256" key="1">
    <source>
        <dbReference type="ARBA" id="ARBA00004141"/>
    </source>
</evidence>
<reference evidence="13" key="3">
    <citation type="journal article" date="2010" name="Genome Res.">
        <title>Population genomic sequencing of Coccidioides fungi reveals recent hybridization and transposon control.</title>
        <authorList>
            <person name="Neafsey D.E."/>
            <person name="Barker B.M."/>
            <person name="Sharpton T.J."/>
            <person name="Stajich J.E."/>
            <person name="Park D.J."/>
            <person name="Whiston E."/>
            <person name="Hung C.-Y."/>
            <person name="McMahan C."/>
            <person name="White J."/>
            <person name="Sykes S."/>
            <person name="Heiman D."/>
            <person name="Young S."/>
            <person name="Zeng Q."/>
            <person name="Abouelleil A."/>
            <person name="Aftuck L."/>
            <person name="Bessette D."/>
            <person name="Brown A."/>
            <person name="FitzGerald M."/>
            <person name="Lui A."/>
            <person name="Macdonald J.P."/>
            <person name="Priest M."/>
            <person name="Orbach M.J."/>
            <person name="Galgiani J.N."/>
            <person name="Kirkland T.N."/>
            <person name="Cole G.T."/>
            <person name="Birren B.W."/>
            <person name="Henn M.R."/>
            <person name="Taylor J.W."/>
            <person name="Rounsley S.D."/>
        </authorList>
    </citation>
    <scope>NUCLEOTIDE SEQUENCE [LARGE SCALE GENOMIC DNA]</scope>
    <source>
        <strain evidence="13">RMSCC 3488</strain>
    </source>
</reference>
<evidence type="ECO:0000256" key="8">
    <source>
        <dbReference type="ARBA" id="ARBA00023170"/>
    </source>
</evidence>
<dbReference type="Proteomes" id="UP000054567">
    <property type="component" value="Unassembled WGS sequence"/>
</dbReference>
<dbReference type="CDD" id="cd14966">
    <property type="entry name" value="7tmD_STE3"/>
    <property type="match status" value="1"/>
</dbReference>
<dbReference type="InterPro" id="IPR001499">
    <property type="entry name" value="GPCR_STE3"/>
</dbReference>
<dbReference type="PRINTS" id="PR00899">
    <property type="entry name" value="GPCRSTE3"/>
</dbReference>
<accession>A0A0J6FAC8</accession>
<feature type="compositionally biased region" description="Polar residues" evidence="10">
    <location>
        <begin position="388"/>
        <end position="409"/>
    </location>
</feature>
<evidence type="ECO:0000256" key="6">
    <source>
        <dbReference type="ARBA" id="ARBA00023040"/>
    </source>
</evidence>
<name>A0A0J6FAC8_COCPO</name>
<keyword evidence="5 11" id="KW-1133">Transmembrane helix</keyword>
<comment type="similarity">
    <text evidence="2">Belongs to the G-protein coupled receptor 4 family.</text>
</comment>
<feature type="transmembrane region" description="Helical" evidence="11">
    <location>
        <begin position="176"/>
        <end position="197"/>
    </location>
</feature>
<evidence type="ECO:0000256" key="2">
    <source>
        <dbReference type="ARBA" id="ARBA00011085"/>
    </source>
</evidence>
<dbReference type="OrthoDB" id="2874149at2759"/>
<evidence type="ECO:0000256" key="7">
    <source>
        <dbReference type="ARBA" id="ARBA00023136"/>
    </source>
</evidence>
<keyword evidence="6" id="KW-0297">G-protein coupled receptor</keyword>
<keyword evidence="8 12" id="KW-0675">Receptor</keyword>
<dbReference type="VEuPathDB" id="FungiDB:CPAG_03513"/>
<dbReference type="Pfam" id="PF02076">
    <property type="entry name" value="STE3"/>
    <property type="match status" value="1"/>
</dbReference>
<gene>
    <name evidence="12" type="ORF">CPAG_03513</name>
</gene>
<dbReference type="GO" id="GO:0004932">
    <property type="term" value="F:mating-type factor pheromone receptor activity"/>
    <property type="evidence" value="ECO:0007669"/>
    <property type="project" value="InterPro"/>
</dbReference>